<protein>
    <submittedName>
        <fullName evidence="2">HDIG domain-containing protein</fullName>
    </submittedName>
</protein>
<reference evidence="2" key="1">
    <citation type="journal article" date="2020" name="mSystems">
        <title>Genome- and Community-Level Interaction Insights into Carbon Utilization and Element Cycling Functions of Hydrothermarchaeota in Hydrothermal Sediment.</title>
        <authorList>
            <person name="Zhou Z."/>
            <person name="Liu Y."/>
            <person name="Xu W."/>
            <person name="Pan J."/>
            <person name="Luo Z.H."/>
            <person name="Li M."/>
        </authorList>
    </citation>
    <scope>NUCLEOTIDE SEQUENCE [LARGE SCALE GENOMIC DNA]</scope>
    <source>
        <strain evidence="2">SpSt-464</strain>
    </source>
</reference>
<gene>
    <name evidence="2" type="ORF">ENS15_01960</name>
</gene>
<comment type="caution">
    <text evidence="2">The sequence shown here is derived from an EMBL/GenBank/DDBJ whole genome shotgun (WGS) entry which is preliminary data.</text>
</comment>
<dbReference type="InterPro" id="IPR006675">
    <property type="entry name" value="HDIG_dom"/>
</dbReference>
<dbReference type="PANTHER" id="PTHR38659:SF1">
    <property type="entry name" value="METAL DEPENDENT PHOSPHOHYDROLASE"/>
    <property type="match status" value="1"/>
</dbReference>
<organism evidence="2">
    <name type="scientific">candidate division WOR-3 bacterium</name>
    <dbReference type="NCBI Taxonomy" id="2052148"/>
    <lineage>
        <taxon>Bacteria</taxon>
        <taxon>Bacteria division WOR-3</taxon>
    </lineage>
</organism>
<accession>A0A7C3J5Q8</accession>
<dbReference type="PANTHER" id="PTHR38659">
    <property type="entry name" value="METAL-DEPENDENT PHOSPHOHYDROLASE"/>
    <property type="match status" value="1"/>
</dbReference>
<dbReference type="SUPFAM" id="SSF109604">
    <property type="entry name" value="HD-domain/PDEase-like"/>
    <property type="match status" value="1"/>
</dbReference>
<dbReference type="EMBL" id="DSTT01000002">
    <property type="protein sequence ID" value="HFK23407.1"/>
    <property type="molecule type" value="Genomic_DNA"/>
</dbReference>
<name>A0A7C3J5Q8_UNCW3</name>
<evidence type="ECO:0000259" key="1">
    <source>
        <dbReference type="Pfam" id="PF01966"/>
    </source>
</evidence>
<feature type="domain" description="HD" evidence="1">
    <location>
        <begin position="21"/>
        <end position="104"/>
    </location>
</feature>
<dbReference type="AlphaFoldDB" id="A0A7C3J5Q8"/>
<dbReference type="Pfam" id="PF01966">
    <property type="entry name" value="HD"/>
    <property type="match status" value="1"/>
</dbReference>
<sequence>MIKRDEAFELVKKNIDNNNLIKHMLACEACMRGVAKHFKEDEEEWALAGLLHDLDYSETAKNPEKHGYITLEILKGYDVTEDILDAILAHPGHKERKKLIEKVLYSVDPLTGLIAAAALMHPEKKIEKIDLDFILRRFKEKRFAAGANREQIKMIEETGLKLEDFIQICLDSMKSVAGDLGL</sequence>
<dbReference type="InterPro" id="IPR006674">
    <property type="entry name" value="HD_domain"/>
</dbReference>
<dbReference type="NCBIfam" id="TIGR00277">
    <property type="entry name" value="HDIG"/>
    <property type="match status" value="1"/>
</dbReference>
<evidence type="ECO:0000313" key="2">
    <source>
        <dbReference type="EMBL" id="HFK23407.1"/>
    </source>
</evidence>
<proteinExistence type="predicted"/>
<dbReference type="Gene3D" id="1.10.3210.10">
    <property type="entry name" value="Hypothetical protein af1432"/>
    <property type="match status" value="1"/>
</dbReference>